<dbReference type="InterPro" id="IPR000109">
    <property type="entry name" value="POT_fam"/>
</dbReference>
<accession>A0AAP9EQD9</accession>
<comment type="subcellular location">
    <subcellularLocation>
        <location evidence="1">Cell membrane</location>
        <topology evidence="1">Multi-pass membrane protein</topology>
    </subcellularLocation>
</comment>
<dbReference type="Gene3D" id="1.20.1250.20">
    <property type="entry name" value="MFS general substrate transporter like domains"/>
    <property type="match status" value="1"/>
</dbReference>
<dbReference type="InterPro" id="IPR050171">
    <property type="entry name" value="MFS_Transporters"/>
</dbReference>
<feature type="transmembrane region" description="Helical" evidence="8">
    <location>
        <begin position="419"/>
        <end position="438"/>
    </location>
</feature>
<organism evidence="9 10">
    <name type="scientific">Gluconobacter thailandicus</name>
    <dbReference type="NCBI Taxonomy" id="257438"/>
    <lineage>
        <taxon>Bacteria</taxon>
        <taxon>Pseudomonadati</taxon>
        <taxon>Pseudomonadota</taxon>
        <taxon>Alphaproteobacteria</taxon>
        <taxon>Acetobacterales</taxon>
        <taxon>Acetobacteraceae</taxon>
        <taxon>Gluconobacter</taxon>
    </lineage>
</organism>
<dbReference type="GO" id="GO:1904680">
    <property type="term" value="F:peptide transmembrane transporter activity"/>
    <property type="evidence" value="ECO:0007669"/>
    <property type="project" value="InterPro"/>
</dbReference>
<keyword evidence="5" id="KW-0571">Peptide transport</keyword>
<dbReference type="Proteomes" id="UP000323560">
    <property type="component" value="Chromosome"/>
</dbReference>
<feature type="transmembrane region" description="Helical" evidence="8">
    <location>
        <begin position="218"/>
        <end position="236"/>
    </location>
</feature>
<evidence type="ECO:0000256" key="2">
    <source>
        <dbReference type="ARBA" id="ARBA00022448"/>
    </source>
</evidence>
<evidence type="ECO:0000256" key="7">
    <source>
        <dbReference type="ARBA" id="ARBA00023136"/>
    </source>
</evidence>
<dbReference type="PANTHER" id="PTHR23517">
    <property type="entry name" value="RESISTANCE PROTEIN MDTM, PUTATIVE-RELATED-RELATED"/>
    <property type="match status" value="1"/>
</dbReference>
<sequence>MASFSSSTAVQAPAAQRRRAFTVVLAIELWERFGYYGMQAVLTLFMVQQLRMADTAANLMMGAFSALTYITPALGGVLGDRVLGTRRTVVMGTISLALGYACLAASLNSTTLLLLAMALISTGNGLFKPNAGNLVRRIYEGDDAALDAAFTLYYMSVNVGSTVSMLLTPWLQVHYGAPVAFATCSGGLVIGLLYYLWRSNWLDYTASPIEQKGIPLSRFGLVGLGLLLLTVFNAWVLSSDGLARLCIVIAGLGLAVIWAVLYVRAPKEERPGLKLTYMLSLQGTIYLIYYQQMITSLTLYALRDVSGDFKIAGVTLFHMSAGQFQALNSIWIMVLSPVLAFLYNRFGAQGRDLSIARKMLIGYAMVAAAFGIWWFATAATTGLVSPWIMVVGYGLLSFAELLTNGLGLAIIARYAPARLGGFMMGGLYLLWGIAMYVGSVIANEAAMPADVGTSAGNVLYAGLFRTLCEIAVAIVVILACVEPLTRRWDQQHITVNKKISADLQR</sequence>
<evidence type="ECO:0000313" key="9">
    <source>
        <dbReference type="EMBL" id="QEH95351.1"/>
    </source>
</evidence>
<dbReference type="SUPFAM" id="SSF103473">
    <property type="entry name" value="MFS general substrate transporter"/>
    <property type="match status" value="2"/>
</dbReference>
<feature type="transmembrane region" description="Helical" evidence="8">
    <location>
        <begin position="355"/>
        <end position="375"/>
    </location>
</feature>
<dbReference type="EMBL" id="CP043043">
    <property type="protein sequence ID" value="QEH95351.1"/>
    <property type="molecule type" value="Genomic_DNA"/>
</dbReference>
<dbReference type="GO" id="GO:0005886">
    <property type="term" value="C:plasma membrane"/>
    <property type="evidence" value="ECO:0007669"/>
    <property type="project" value="UniProtKB-SubCell"/>
</dbReference>
<proteinExistence type="predicted"/>
<keyword evidence="5" id="KW-0653">Protein transport</keyword>
<feature type="transmembrane region" description="Helical" evidence="8">
    <location>
        <begin position="98"/>
        <end position="127"/>
    </location>
</feature>
<dbReference type="PANTHER" id="PTHR23517:SF15">
    <property type="entry name" value="PROTON-DEPENDENT OLIGOPEPTIDE FAMILY TRANSPORT PROTEIN"/>
    <property type="match status" value="1"/>
</dbReference>
<keyword evidence="4 8" id="KW-0812">Transmembrane</keyword>
<feature type="transmembrane region" description="Helical" evidence="8">
    <location>
        <begin position="177"/>
        <end position="197"/>
    </location>
</feature>
<dbReference type="CDD" id="cd17346">
    <property type="entry name" value="MFS_DtpA_like"/>
    <property type="match status" value="1"/>
</dbReference>
<feature type="transmembrane region" description="Helical" evidence="8">
    <location>
        <begin position="57"/>
        <end position="78"/>
    </location>
</feature>
<evidence type="ECO:0000256" key="6">
    <source>
        <dbReference type="ARBA" id="ARBA00022989"/>
    </source>
</evidence>
<dbReference type="Pfam" id="PF00854">
    <property type="entry name" value="PTR2"/>
    <property type="match status" value="1"/>
</dbReference>
<evidence type="ECO:0000313" key="10">
    <source>
        <dbReference type="Proteomes" id="UP000323560"/>
    </source>
</evidence>
<keyword evidence="2" id="KW-0813">Transport</keyword>
<dbReference type="InterPro" id="IPR036259">
    <property type="entry name" value="MFS_trans_sf"/>
</dbReference>
<keyword evidence="6 8" id="KW-1133">Transmembrane helix</keyword>
<evidence type="ECO:0000256" key="5">
    <source>
        <dbReference type="ARBA" id="ARBA00022856"/>
    </source>
</evidence>
<evidence type="ECO:0000256" key="4">
    <source>
        <dbReference type="ARBA" id="ARBA00022692"/>
    </source>
</evidence>
<dbReference type="InterPro" id="IPR005279">
    <property type="entry name" value="Dipep/tripep_permease"/>
</dbReference>
<feature type="transmembrane region" description="Helical" evidence="8">
    <location>
        <begin position="242"/>
        <end position="263"/>
    </location>
</feature>
<evidence type="ECO:0000256" key="1">
    <source>
        <dbReference type="ARBA" id="ARBA00004651"/>
    </source>
</evidence>
<dbReference type="RefSeq" id="WP_061510262.1">
    <property type="nucleotide sequence ID" value="NZ_CP043043.1"/>
</dbReference>
<dbReference type="AlphaFoldDB" id="A0AAP9EQD9"/>
<protein>
    <submittedName>
        <fullName evidence="9">MFS transporter</fullName>
    </submittedName>
</protein>
<evidence type="ECO:0000256" key="3">
    <source>
        <dbReference type="ARBA" id="ARBA00022475"/>
    </source>
</evidence>
<dbReference type="NCBIfam" id="TIGR00924">
    <property type="entry name" value="yjdL_sub1_fam"/>
    <property type="match status" value="1"/>
</dbReference>
<dbReference type="GO" id="GO:0015833">
    <property type="term" value="P:peptide transport"/>
    <property type="evidence" value="ECO:0007669"/>
    <property type="project" value="UniProtKB-KW"/>
</dbReference>
<feature type="transmembrane region" description="Helical" evidence="8">
    <location>
        <begin position="322"/>
        <end position="343"/>
    </location>
</feature>
<evidence type="ECO:0000256" key="8">
    <source>
        <dbReference type="SAM" id="Phobius"/>
    </source>
</evidence>
<reference evidence="9 10" key="1">
    <citation type="submission" date="2019-08" db="EMBL/GenBank/DDBJ databases">
        <title>Gluconobacter frateurii HD924 genome.</title>
        <authorList>
            <person name="Liu Y."/>
            <person name="Zhang P."/>
        </authorList>
    </citation>
    <scope>NUCLEOTIDE SEQUENCE [LARGE SCALE GENOMIC DNA]</scope>
    <source>
        <strain evidence="9 10">HD924</strain>
    </source>
</reference>
<feature type="transmembrane region" description="Helical" evidence="8">
    <location>
        <begin position="387"/>
        <end position="412"/>
    </location>
</feature>
<gene>
    <name evidence="9" type="ORF">FXF46_03085</name>
</gene>
<name>A0AAP9EQD9_GLUTH</name>
<dbReference type="KEGG" id="gti:FXF46_03085"/>
<keyword evidence="3" id="KW-1003">Cell membrane</keyword>
<keyword evidence="7 8" id="KW-0472">Membrane</keyword>
<feature type="transmembrane region" description="Helical" evidence="8">
    <location>
        <begin position="458"/>
        <end position="481"/>
    </location>
</feature>